<feature type="compositionally biased region" description="Low complexity" evidence="1">
    <location>
        <begin position="63"/>
        <end position="75"/>
    </location>
</feature>
<feature type="compositionally biased region" description="Basic and acidic residues" evidence="1">
    <location>
        <begin position="25"/>
        <end position="44"/>
    </location>
</feature>
<accession>A0A8H2XY78</accession>
<feature type="compositionally biased region" description="Basic and acidic residues" evidence="1">
    <location>
        <begin position="144"/>
        <end position="157"/>
    </location>
</feature>
<name>A0A8H2XY78_9AGAM</name>
<evidence type="ECO:0000256" key="1">
    <source>
        <dbReference type="SAM" id="MobiDB-lite"/>
    </source>
</evidence>
<proteinExistence type="predicted"/>
<feature type="region of interest" description="Disordered" evidence="1">
    <location>
        <begin position="119"/>
        <end position="160"/>
    </location>
</feature>
<dbReference type="AlphaFoldDB" id="A0A8H2XY78"/>
<dbReference type="EMBL" id="CAJMWQ010001187">
    <property type="protein sequence ID" value="CAE6439318.1"/>
    <property type="molecule type" value="Genomic_DNA"/>
</dbReference>
<feature type="compositionally biased region" description="Acidic residues" evidence="1">
    <location>
        <begin position="133"/>
        <end position="143"/>
    </location>
</feature>
<sequence length="198" mass="21694">MTSTTASRKTKTFPEPIVISDSGTEDSKAEESGSDDGVGRSDSDDRSEDDGSESDDSPEAETLSGGRAAADARASALRKHEDSKLTVLTGPIRLNELRKSKNKAREAFIQSTKLTVFPAVEDEQDRPIMDANGDAEESEEEDGDKQADEPPRSDRLPDSIFAAAHETVEWKCGKKLSKEEVVTKRRRVREEPGEKVIK</sequence>
<protein>
    <submittedName>
        <fullName evidence="2">Uncharacterized protein</fullName>
    </submittedName>
</protein>
<comment type="caution">
    <text evidence="2">The sequence shown here is derived from an EMBL/GenBank/DDBJ whole genome shotgun (WGS) entry which is preliminary data.</text>
</comment>
<organism evidence="2 3">
    <name type="scientific">Rhizoctonia solani</name>
    <dbReference type="NCBI Taxonomy" id="456999"/>
    <lineage>
        <taxon>Eukaryota</taxon>
        <taxon>Fungi</taxon>
        <taxon>Dikarya</taxon>
        <taxon>Basidiomycota</taxon>
        <taxon>Agaricomycotina</taxon>
        <taxon>Agaricomycetes</taxon>
        <taxon>Cantharellales</taxon>
        <taxon>Ceratobasidiaceae</taxon>
        <taxon>Rhizoctonia</taxon>
    </lineage>
</organism>
<reference evidence="2" key="1">
    <citation type="submission" date="2021-01" db="EMBL/GenBank/DDBJ databases">
        <authorList>
            <person name="Kaushik A."/>
        </authorList>
    </citation>
    <scope>NUCLEOTIDE SEQUENCE</scope>
    <source>
        <strain evidence="2">AG1-1B</strain>
    </source>
</reference>
<dbReference type="Proteomes" id="UP000663826">
    <property type="component" value="Unassembled WGS sequence"/>
</dbReference>
<evidence type="ECO:0000313" key="3">
    <source>
        <dbReference type="Proteomes" id="UP000663826"/>
    </source>
</evidence>
<evidence type="ECO:0000313" key="2">
    <source>
        <dbReference type="EMBL" id="CAE6439318.1"/>
    </source>
</evidence>
<gene>
    <name evidence="2" type="ORF">RDB_LOCUS67688</name>
</gene>
<feature type="region of interest" description="Disordered" evidence="1">
    <location>
        <begin position="1"/>
        <end position="101"/>
    </location>
</feature>
<feature type="compositionally biased region" description="Acidic residues" evidence="1">
    <location>
        <begin position="45"/>
        <end position="59"/>
    </location>
</feature>